<evidence type="ECO:0000256" key="14">
    <source>
        <dbReference type="SAM" id="SignalP"/>
    </source>
</evidence>
<dbReference type="Gene3D" id="3.80.10.10">
    <property type="entry name" value="Ribonuclease Inhibitor"/>
    <property type="match status" value="3"/>
</dbReference>
<evidence type="ECO:0000256" key="7">
    <source>
        <dbReference type="ARBA" id="ARBA00022729"/>
    </source>
</evidence>
<dbReference type="GO" id="GO:0051707">
    <property type="term" value="P:response to other organism"/>
    <property type="evidence" value="ECO:0007669"/>
    <property type="project" value="UniProtKB-ARBA"/>
</dbReference>
<dbReference type="KEGG" id="nta:107816331"/>
<feature type="compositionally biased region" description="Polar residues" evidence="12">
    <location>
        <begin position="914"/>
        <end position="924"/>
    </location>
</feature>
<evidence type="ECO:0000256" key="12">
    <source>
        <dbReference type="SAM" id="MobiDB-lite"/>
    </source>
</evidence>
<feature type="region of interest" description="Disordered" evidence="12">
    <location>
        <begin position="914"/>
        <end position="938"/>
    </location>
</feature>
<evidence type="ECO:0000256" key="11">
    <source>
        <dbReference type="ARBA" id="ARBA00023180"/>
    </source>
</evidence>
<keyword evidence="10 13" id="KW-0472">Membrane</keyword>
<dbReference type="InterPro" id="IPR001611">
    <property type="entry name" value="Leu-rich_rpt"/>
</dbReference>
<dbReference type="FunFam" id="3.80.10.10:FF:000041">
    <property type="entry name" value="LRR receptor-like serine/threonine-protein kinase ERECTA"/>
    <property type="match status" value="1"/>
</dbReference>
<dbReference type="InterPro" id="IPR013210">
    <property type="entry name" value="LRR_N_plant-typ"/>
</dbReference>
<feature type="signal peptide" evidence="14">
    <location>
        <begin position="1"/>
        <end position="26"/>
    </location>
</feature>
<keyword evidence="9 13" id="KW-1133">Transmembrane helix</keyword>
<dbReference type="InterPro" id="IPR032675">
    <property type="entry name" value="LRR_dom_sf"/>
</dbReference>
<dbReference type="FunFam" id="3.80.10.10:FF:000111">
    <property type="entry name" value="LRR receptor-like serine/threonine-protein kinase ERECTA"/>
    <property type="match status" value="1"/>
</dbReference>
<proteinExistence type="inferred from homology"/>
<feature type="transmembrane region" description="Helical" evidence="13">
    <location>
        <begin position="868"/>
        <end position="889"/>
    </location>
</feature>
<accession>A0A1S4C8S7</accession>
<dbReference type="PANTHER" id="PTHR48061">
    <property type="entry name" value="LEUCINE-RICH REPEAT RECEPTOR PROTEIN KINASE EMS1-LIKE-RELATED"/>
    <property type="match status" value="1"/>
</dbReference>
<evidence type="ECO:0000256" key="13">
    <source>
        <dbReference type="SAM" id="Phobius"/>
    </source>
</evidence>
<comment type="similarity">
    <text evidence="3">Belongs to the RLP family.</text>
</comment>
<keyword evidence="5" id="KW-0433">Leucine-rich repeat</keyword>
<protein>
    <submittedName>
        <fullName evidence="16">Receptor-like protein 12 isoform X1</fullName>
    </submittedName>
</protein>
<evidence type="ECO:0000256" key="1">
    <source>
        <dbReference type="ARBA" id="ARBA00004162"/>
    </source>
</evidence>
<gene>
    <name evidence="16" type="primary">LOC107816331</name>
</gene>
<keyword evidence="11" id="KW-0325">Glycoprotein</keyword>
<dbReference type="Pfam" id="PF00560">
    <property type="entry name" value="LRR_1"/>
    <property type="match status" value="6"/>
</dbReference>
<name>A0A1S4C8S7_TOBAC</name>
<evidence type="ECO:0000256" key="8">
    <source>
        <dbReference type="ARBA" id="ARBA00022737"/>
    </source>
</evidence>
<evidence type="ECO:0000313" key="16">
    <source>
        <dbReference type="RefSeq" id="XP_016497511.1"/>
    </source>
</evidence>
<evidence type="ECO:0000256" key="5">
    <source>
        <dbReference type="ARBA" id="ARBA00022614"/>
    </source>
</evidence>
<dbReference type="GO" id="GO:0005886">
    <property type="term" value="C:plasma membrane"/>
    <property type="evidence" value="ECO:0007669"/>
    <property type="project" value="UniProtKB-SubCell"/>
</dbReference>
<evidence type="ECO:0000256" key="2">
    <source>
        <dbReference type="ARBA" id="ARBA00004479"/>
    </source>
</evidence>
<evidence type="ECO:0000256" key="6">
    <source>
        <dbReference type="ARBA" id="ARBA00022692"/>
    </source>
</evidence>
<comment type="subcellular location">
    <subcellularLocation>
        <location evidence="1">Cell membrane</location>
        <topology evidence="1">Single-pass membrane protein</topology>
    </subcellularLocation>
    <subcellularLocation>
        <location evidence="2">Membrane</location>
        <topology evidence="2">Single-pass type I membrane protein</topology>
    </subcellularLocation>
</comment>
<dbReference type="Pfam" id="PF08263">
    <property type="entry name" value="LRRNT_2"/>
    <property type="match status" value="1"/>
</dbReference>
<dbReference type="FunFam" id="3.80.10.10:FF:000095">
    <property type="entry name" value="LRR receptor-like serine/threonine-protein kinase GSO1"/>
    <property type="match status" value="1"/>
</dbReference>
<dbReference type="PaxDb" id="4097-A0A1S4C8S7"/>
<dbReference type="STRING" id="4097.A0A1S4C8S7"/>
<keyword evidence="8" id="KW-0677">Repeat</keyword>
<dbReference type="PRINTS" id="PR00019">
    <property type="entry name" value="LEURICHRPT"/>
</dbReference>
<feature type="chain" id="PRO_5010171954" evidence="14">
    <location>
        <begin position="27"/>
        <end position="938"/>
    </location>
</feature>
<dbReference type="OrthoDB" id="1394818at2759"/>
<reference evidence="16" key="1">
    <citation type="submission" date="2025-08" db="UniProtKB">
        <authorList>
            <consortium name="RefSeq"/>
        </authorList>
    </citation>
    <scope>IDENTIFICATION</scope>
</reference>
<keyword evidence="7 14" id="KW-0732">Signal</keyword>
<organism evidence="16">
    <name type="scientific">Nicotiana tabacum</name>
    <name type="common">Common tobacco</name>
    <dbReference type="NCBI Taxonomy" id="4097"/>
    <lineage>
        <taxon>Eukaryota</taxon>
        <taxon>Viridiplantae</taxon>
        <taxon>Streptophyta</taxon>
        <taxon>Embryophyta</taxon>
        <taxon>Tracheophyta</taxon>
        <taxon>Spermatophyta</taxon>
        <taxon>Magnoliopsida</taxon>
        <taxon>eudicotyledons</taxon>
        <taxon>Gunneridae</taxon>
        <taxon>Pentapetalae</taxon>
        <taxon>asterids</taxon>
        <taxon>lamiids</taxon>
        <taxon>Solanales</taxon>
        <taxon>Solanaceae</taxon>
        <taxon>Nicotianoideae</taxon>
        <taxon>Nicotianeae</taxon>
        <taxon>Nicotiana</taxon>
    </lineage>
</organism>
<feature type="domain" description="Leucine-rich repeat-containing N-terminal plant-type" evidence="15">
    <location>
        <begin position="34"/>
        <end position="75"/>
    </location>
</feature>
<keyword evidence="4" id="KW-1003">Cell membrane</keyword>
<sequence length="938" mass="103993">MRSQMFSQLVLIQLLTIYCRINEVVAANSSKCLQDQKMLLLQLRTNLTYDSEISTKLVKWNQRIDCCQWQGITCNGAGQVIGLDLTDELFSGSIHPLANLKFLSVIRLDRNNLSAPILDFFLDLSNLTVLSLRSCNLIGQAPQKIFQVPTLQTIDLSQNEMLGGSLPEFPSNGSLQTLVLSNTGFSGSIPTSIENLSILSQVDLSLCNFKGPIPSSMVKLTKLVYLDFDRNSFTGSFPSFKLSKNLSYINSARNYLTGISSDWEGFENLEGLDLSNNSISGPIPASLFYLPSLSGLDLSNNKFSGQITELQNVTSPLTDLDLSANKLEGPIPEFFFELHDLLDLELSSNNFNGTVQLKKFTELNKLVNLDLSHNSLSVDTNISESELSLLPQLNSLMMGSCNLQNLSFLKNQSRLSMLDLSNNKLTGEIPNWLVEITDGLLRFLNLSVNQFTHFQEPYRFGRLNFLDLHSNLLTGVIPLPPRAAAYIDFSNNNFATMIPPDFGNYLVTAWFLSIANNKVIGSIPSSICNARYLEVLDLSNNTLNSTIPPCLAEKSNTLKVLNLGKNNLSGNIPREFSHNCQLQSLDLSQNYLTGELPRSLSNCTNLKLINLGNNKIRDTFPCWLRNLSNLRVLALRFNGFHGNIDCSRVSSNWTALQIIDLASNNLGGILSRNSFLELNAMTVDPAVAHSRFDHLHFESISVRPIYYQDTVGLFLKGQNVKLEKIPVFFTSIDFSSNNFVGDIPETVGDLKSLYLLNISHNNLTGQIPPAVGNLKLLGSLDLSSNKLGGNIPEKLASLTFLSFLNLSYNELVGMIPRGTQIQTFTESSFIGNKGLCGFPLNITCKNNSAVAPSEPEFEEEKLFSMTEVYVSVMLGFVVGIGIIFLPLLFSKRWKQSYNKLIDGLILRIFQQQDQDGRTSKSISEASRKKAAGKSRGSH</sequence>
<evidence type="ECO:0000256" key="4">
    <source>
        <dbReference type="ARBA" id="ARBA00022475"/>
    </source>
</evidence>
<dbReference type="Pfam" id="PF13855">
    <property type="entry name" value="LRR_8"/>
    <property type="match status" value="3"/>
</dbReference>
<evidence type="ECO:0000256" key="9">
    <source>
        <dbReference type="ARBA" id="ARBA00022989"/>
    </source>
</evidence>
<evidence type="ECO:0000259" key="15">
    <source>
        <dbReference type="Pfam" id="PF08263"/>
    </source>
</evidence>
<dbReference type="GO" id="GO:0006952">
    <property type="term" value="P:defense response"/>
    <property type="evidence" value="ECO:0007669"/>
    <property type="project" value="UniProtKB-ARBA"/>
</dbReference>
<dbReference type="RefSeq" id="XP_016497511.1">
    <property type="nucleotide sequence ID" value="XM_016642025.1"/>
</dbReference>
<evidence type="ECO:0000256" key="3">
    <source>
        <dbReference type="ARBA" id="ARBA00009592"/>
    </source>
</evidence>
<dbReference type="SUPFAM" id="SSF52058">
    <property type="entry name" value="L domain-like"/>
    <property type="match status" value="3"/>
</dbReference>
<dbReference type="SMR" id="A0A1S4C8S7"/>
<keyword evidence="6 13" id="KW-0812">Transmembrane</keyword>
<feature type="compositionally biased region" description="Basic residues" evidence="12">
    <location>
        <begin position="928"/>
        <end position="938"/>
    </location>
</feature>
<dbReference type="InterPro" id="IPR046956">
    <property type="entry name" value="RLP23-like"/>
</dbReference>
<evidence type="ECO:0000256" key="10">
    <source>
        <dbReference type="ARBA" id="ARBA00023136"/>
    </source>
</evidence>
<dbReference type="PANTHER" id="PTHR48061:SF16">
    <property type="entry name" value="CF-2.2"/>
    <property type="match status" value="1"/>
</dbReference>
<dbReference type="AlphaFoldDB" id="A0A1S4C8S7"/>